<dbReference type="GO" id="GO:0016788">
    <property type="term" value="F:hydrolase activity, acting on ester bonds"/>
    <property type="evidence" value="ECO:0007669"/>
    <property type="project" value="InterPro"/>
</dbReference>
<dbReference type="Gene3D" id="2.60.40.10">
    <property type="entry name" value="Immunoglobulins"/>
    <property type="match status" value="2"/>
</dbReference>
<dbReference type="InterPro" id="IPR036116">
    <property type="entry name" value="FN3_sf"/>
</dbReference>
<dbReference type="InterPro" id="IPR001087">
    <property type="entry name" value="GDSL"/>
</dbReference>
<dbReference type="Pfam" id="PF00657">
    <property type="entry name" value="Lipase_GDSL"/>
    <property type="match status" value="1"/>
</dbReference>
<feature type="domain" description="Fibronectin type-III" evidence="2">
    <location>
        <begin position="480"/>
        <end position="576"/>
    </location>
</feature>
<evidence type="ECO:0000259" key="2">
    <source>
        <dbReference type="PROSITE" id="PS50853"/>
    </source>
</evidence>
<dbReference type="CDD" id="cd01833">
    <property type="entry name" value="XynB_like"/>
    <property type="match status" value="1"/>
</dbReference>
<dbReference type="SUPFAM" id="SSF49265">
    <property type="entry name" value="Fibronectin type III"/>
    <property type="match status" value="2"/>
</dbReference>
<reference evidence="3 4" key="1">
    <citation type="submission" date="2018-02" db="EMBL/GenBank/DDBJ databases">
        <title>The genomes of Aspergillus section Nigri reveals drivers in fungal speciation.</title>
        <authorList>
            <consortium name="DOE Joint Genome Institute"/>
            <person name="Vesth T.C."/>
            <person name="Nybo J."/>
            <person name="Theobald S."/>
            <person name="Brandl J."/>
            <person name="Frisvad J.C."/>
            <person name="Nielsen K.F."/>
            <person name="Lyhne E.K."/>
            <person name="Kogle M.E."/>
            <person name="Kuo A."/>
            <person name="Riley R."/>
            <person name="Clum A."/>
            <person name="Nolan M."/>
            <person name="Lipzen A."/>
            <person name="Salamov A."/>
            <person name="Henrissat B."/>
            <person name="Wiebenga A."/>
            <person name="De vries R.P."/>
            <person name="Grigoriev I.V."/>
            <person name="Mortensen U.H."/>
            <person name="Andersen M.R."/>
            <person name="Baker S.E."/>
        </authorList>
    </citation>
    <scope>NUCLEOTIDE SEQUENCE [LARGE SCALE GENOMIC DNA]</scope>
    <source>
        <strain evidence="3 4">CBS 114.80</strain>
    </source>
</reference>
<evidence type="ECO:0000313" key="3">
    <source>
        <dbReference type="EMBL" id="PYI28686.1"/>
    </source>
</evidence>
<gene>
    <name evidence="3" type="ORF">BP00DRAFT_308572</name>
</gene>
<dbReference type="InterPro" id="IPR003961">
    <property type="entry name" value="FN3_dom"/>
</dbReference>
<dbReference type="InterPro" id="IPR013783">
    <property type="entry name" value="Ig-like_fold"/>
</dbReference>
<evidence type="ECO:0000256" key="1">
    <source>
        <dbReference type="ARBA" id="ARBA00022737"/>
    </source>
</evidence>
<keyword evidence="4" id="KW-1185">Reference proteome</keyword>
<feature type="non-terminal residue" evidence="3">
    <location>
        <position position="700"/>
    </location>
</feature>
<dbReference type="EMBL" id="KZ825543">
    <property type="protein sequence ID" value="PYI28686.1"/>
    <property type="molecule type" value="Genomic_DNA"/>
</dbReference>
<dbReference type="Proteomes" id="UP000248817">
    <property type="component" value="Unassembled WGS sequence"/>
</dbReference>
<dbReference type="Gene3D" id="3.40.50.1110">
    <property type="entry name" value="SGNH hydrolase"/>
    <property type="match status" value="1"/>
</dbReference>
<dbReference type="CDD" id="cd00063">
    <property type="entry name" value="FN3"/>
    <property type="match status" value="1"/>
</dbReference>
<feature type="non-terminal residue" evidence="3">
    <location>
        <position position="1"/>
    </location>
</feature>
<organism evidence="3 4">
    <name type="scientific">Aspergillus indologenus CBS 114.80</name>
    <dbReference type="NCBI Taxonomy" id="1450541"/>
    <lineage>
        <taxon>Eukaryota</taxon>
        <taxon>Fungi</taxon>
        <taxon>Dikarya</taxon>
        <taxon>Ascomycota</taxon>
        <taxon>Pezizomycotina</taxon>
        <taxon>Eurotiomycetes</taxon>
        <taxon>Eurotiomycetidae</taxon>
        <taxon>Eurotiales</taxon>
        <taxon>Aspergillaceae</taxon>
        <taxon>Aspergillus</taxon>
        <taxon>Aspergillus subgen. Circumdati</taxon>
    </lineage>
</organism>
<dbReference type="PANTHER" id="PTHR13817">
    <property type="entry name" value="TITIN"/>
    <property type="match status" value="1"/>
</dbReference>
<sequence length="700" mass="73793">YTAILSSFITPSHAISFPWRLAQRATGSIDPTASIATATSTSTIAFSSALAVESHVSAQLSQLASVPPIPLPTTIDNYETWTQVASLMPPLQTNNVRADTMEMVAAVRDAIKTESDTGVTIQSLAGRDAALRVMIVGDSMTQGQEGDYTWRYRIWEWFASQGVAVDFVGPYTGTVQPDPPSAPALPPLYGQKTVPGQPKTSGGYAAGVPSSFDRDHFAVWGRAAAVDKGLIYDVLGAHPAELMLLMLGFNDMGWFYSDAAGTLDSVHTLVTNARAVNPNLKFAIANVPQRSFIGGRDDLPISTIIYNALLRNAIPTWSTADSPIHLVELQENYDCEPSGCPAGYDGLHPTATGEFQIARAFSLTLVNDFKIGSSPLSIPGSIPERSLPVPGNFKVFSSATGVTATWDPVYGAYSYDVSSRIQGGITDFSAGSVTSARWDSTWPIDGWIYEVKVRASAGDNIKGDWTTVLSATAHPQTAAAPLNVIVEATATGFDISWDPPTGAYTDSIREYNVLYWDKSEDCTFIMGGAFTGTSGHIDDLTPGHYHFVAIVTWNAAGEGFPALVTGVVPGAGTPPPPTDLVIVASDPTTIHMTWTKSANAAGYRLWNRNVHVSGSVLTALNATVEATCSDQYFLFPGTWNYEWCVSAYNGELESPTGPCVVAPSPAAGGSTALTCPAPPAWCPSGSGGSSSGGGSGGGSG</sequence>
<dbReference type="SUPFAM" id="SSF52266">
    <property type="entry name" value="SGNH hydrolase"/>
    <property type="match status" value="1"/>
</dbReference>
<dbReference type="PANTHER" id="PTHR13817:SF173">
    <property type="entry name" value="FRAZZLED"/>
    <property type="match status" value="1"/>
</dbReference>
<evidence type="ECO:0000313" key="4">
    <source>
        <dbReference type="Proteomes" id="UP000248817"/>
    </source>
</evidence>
<dbReference type="Pfam" id="PF00041">
    <property type="entry name" value="fn3"/>
    <property type="match status" value="1"/>
</dbReference>
<accession>A0A2V5J491</accession>
<protein>
    <recommendedName>
        <fullName evidence="2">Fibronectin type-III domain-containing protein</fullName>
    </recommendedName>
</protein>
<dbReference type="PROSITE" id="PS50853">
    <property type="entry name" value="FN3"/>
    <property type="match status" value="1"/>
</dbReference>
<proteinExistence type="predicted"/>
<keyword evidence="1" id="KW-0677">Repeat</keyword>
<dbReference type="InterPro" id="IPR050964">
    <property type="entry name" value="Striated_Muscle_Regulatory"/>
</dbReference>
<dbReference type="SMART" id="SM00060">
    <property type="entry name" value="FN3"/>
    <property type="match status" value="3"/>
</dbReference>
<name>A0A2V5J491_9EURO</name>
<dbReference type="AlphaFoldDB" id="A0A2V5J491"/>
<dbReference type="InterPro" id="IPR036514">
    <property type="entry name" value="SGNH_hydro_sf"/>
</dbReference>